<dbReference type="Gene3D" id="1.10.1040.10">
    <property type="entry name" value="N-(1-d-carboxylethyl)-l-norvaline Dehydrogenase, domain 2"/>
    <property type="match status" value="1"/>
</dbReference>
<accession>A0A853DLA3</accession>
<dbReference type="Gene3D" id="3.40.50.720">
    <property type="entry name" value="NAD(P)-binding Rossmann-like Domain"/>
    <property type="match status" value="1"/>
</dbReference>
<dbReference type="AlphaFoldDB" id="A0A853DLA3"/>
<dbReference type="InterPro" id="IPR029032">
    <property type="entry name" value="AhpD-like"/>
</dbReference>
<organism evidence="4 5">
    <name type="scientific">Leifsonia naganoensis</name>
    <dbReference type="NCBI Taxonomy" id="150025"/>
    <lineage>
        <taxon>Bacteria</taxon>
        <taxon>Bacillati</taxon>
        <taxon>Actinomycetota</taxon>
        <taxon>Actinomycetes</taxon>
        <taxon>Micrococcales</taxon>
        <taxon>Microbacteriaceae</taxon>
        <taxon>Leifsonia</taxon>
    </lineage>
</organism>
<gene>
    <name evidence="4" type="ORF">HNR14_001079</name>
</gene>
<dbReference type="SUPFAM" id="SSF69118">
    <property type="entry name" value="AhpD-like"/>
    <property type="match status" value="1"/>
</dbReference>
<dbReference type="SUPFAM" id="SSF51735">
    <property type="entry name" value="NAD(P)-binding Rossmann-fold domains"/>
    <property type="match status" value="1"/>
</dbReference>
<keyword evidence="5" id="KW-1185">Reference proteome</keyword>
<dbReference type="InterPro" id="IPR036291">
    <property type="entry name" value="NAD(P)-bd_dom_sf"/>
</dbReference>
<comment type="caution">
    <text evidence="4">The sequence shown here is derived from an EMBL/GenBank/DDBJ whole genome shotgun (WGS) entry which is preliminary data.</text>
</comment>
<feature type="domain" description="6-phosphogluconate dehydrogenase NADP-binding" evidence="2">
    <location>
        <begin position="15"/>
        <end position="171"/>
    </location>
</feature>
<dbReference type="Proteomes" id="UP000521075">
    <property type="component" value="Unassembled WGS sequence"/>
</dbReference>
<evidence type="ECO:0000313" key="5">
    <source>
        <dbReference type="Proteomes" id="UP000521075"/>
    </source>
</evidence>
<dbReference type="Pfam" id="PF03446">
    <property type="entry name" value="NAD_binding_2"/>
    <property type="match status" value="1"/>
</dbReference>
<dbReference type="InterPro" id="IPR013328">
    <property type="entry name" value="6PGD_dom2"/>
</dbReference>
<name>A0A853DLA3_9MICO</name>
<dbReference type="Gene3D" id="1.20.1290.10">
    <property type="entry name" value="AhpD-like"/>
    <property type="match status" value="1"/>
</dbReference>
<dbReference type="Pfam" id="PF02627">
    <property type="entry name" value="CMD"/>
    <property type="match status" value="1"/>
</dbReference>
<dbReference type="EMBL" id="JACCHJ010000001">
    <property type="protein sequence ID" value="NYK09198.1"/>
    <property type="molecule type" value="Genomic_DNA"/>
</dbReference>
<keyword evidence="4" id="KW-0560">Oxidoreductase</keyword>
<evidence type="ECO:0000259" key="3">
    <source>
        <dbReference type="Pfam" id="PF14833"/>
    </source>
</evidence>
<sequence>MVVNDAKGPDTVRAGVIGLGMIGGGVAVSLAKTGNAPTAVFDVRPGISDNLDGVPSQAASPAEVARQSDIVLLAVLNAAQAEEVIAGPRGLLEEAHDGLTVVLLSTVSIEAVRSLAALCADRGVAFLDAGVTGGSKAAENGLIVMVGGEDADVARALPVLDAFAKSVVHCGPLGAGMVAKLARNSLTYSIWAAVREATSIAAAGGVTRETLLEVLEQQDAGTEPYTLLRSQVAGNVVPDDYAAQVNVLAEKDLSAAQEFAGSVGIPLPIVDVVRPRMSAVYRGDVETRYPEDVRERGLVTMDRVYGDGFSAQIPQPITVPSIVDTVDKLFADVWARPYLTLRDRRLLTLGATAMLGRADLIETQLRGALANGEFTTDQLRELVLHGMYYAGWGNGTVLQGVVEKLIAEGADHH</sequence>
<dbReference type="Pfam" id="PF14833">
    <property type="entry name" value="NAD_binding_11"/>
    <property type="match status" value="1"/>
</dbReference>
<dbReference type="RefSeq" id="WP_179700213.1">
    <property type="nucleotide sequence ID" value="NZ_BAAAHA010000004.1"/>
</dbReference>
<dbReference type="SUPFAM" id="SSF48179">
    <property type="entry name" value="6-phosphogluconate dehydrogenase C-terminal domain-like"/>
    <property type="match status" value="1"/>
</dbReference>
<protein>
    <submittedName>
        <fullName evidence="4">3-hydroxyisobutyrate dehydrogenase-like beta-hydroxyacid dehydrogenase/alkylhydroperoxidase/carboxymuconolactone decarboxylase family protein YurZ</fullName>
    </submittedName>
</protein>
<feature type="domain" description="Carboxymuconolactone decarboxylase-like" evidence="1">
    <location>
        <begin position="329"/>
        <end position="393"/>
    </location>
</feature>
<evidence type="ECO:0000313" key="4">
    <source>
        <dbReference type="EMBL" id="NYK09198.1"/>
    </source>
</evidence>
<proteinExistence type="predicted"/>
<dbReference type="InterPro" id="IPR008927">
    <property type="entry name" value="6-PGluconate_DH-like_C_sf"/>
</dbReference>
<dbReference type="GO" id="GO:0051287">
    <property type="term" value="F:NAD binding"/>
    <property type="evidence" value="ECO:0007669"/>
    <property type="project" value="InterPro"/>
</dbReference>
<evidence type="ECO:0000259" key="1">
    <source>
        <dbReference type="Pfam" id="PF02627"/>
    </source>
</evidence>
<dbReference type="GO" id="GO:0051920">
    <property type="term" value="F:peroxiredoxin activity"/>
    <property type="evidence" value="ECO:0007669"/>
    <property type="project" value="InterPro"/>
</dbReference>
<dbReference type="GO" id="GO:0050661">
    <property type="term" value="F:NADP binding"/>
    <property type="evidence" value="ECO:0007669"/>
    <property type="project" value="InterPro"/>
</dbReference>
<feature type="domain" description="3-hydroxyisobutyrate dehydrogenase-like NAD-binding" evidence="3">
    <location>
        <begin position="174"/>
        <end position="280"/>
    </location>
</feature>
<dbReference type="InterPro" id="IPR029154">
    <property type="entry name" value="HIBADH-like_NADP-bd"/>
</dbReference>
<dbReference type="InterPro" id="IPR006115">
    <property type="entry name" value="6PGDH_NADP-bd"/>
</dbReference>
<evidence type="ECO:0000259" key="2">
    <source>
        <dbReference type="Pfam" id="PF03446"/>
    </source>
</evidence>
<dbReference type="PANTHER" id="PTHR43060">
    <property type="entry name" value="3-HYDROXYISOBUTYRATE DEHYDROGENASE-LIKE 1, MITOCHONDRIAL-RELATED"/>
    <property type="match status" value="1"/>
</dbReference>
<keyword evidence="4" id="KW-0575">Peroxidase</keyword>
<dbReference type="PANTHER" id="PTHR43060:SF15">
    <property type="entry name" value="3-HYDROXYISOBUTYRATE DEHYDROGENASE-LIKE 1, MITOCHONDRIAL-RELATED"/>
    <property type="match status" value="1"/>
</dbReference>
<dbReference type="InterPro" id="IPR003779">
    <property type="entry name" value="CMD-like"/>
</dbReference>
<reference evidence="4 5" key="1">
    <citation type="submission" date="2020-07" db="EMBL/GenBank/DDBJ databases">
        <title>Sequencing the genomes of 1000 actinobacteria strains.</title>
        <authorList>
            <person name="Klenk H.-P."/>
        </authorList>
    </citation>
    <scope>NUCLEOTIDE SEQUENCE [LARGE SCALE GENOMIC DNA]</scope>
    <source>
        <strain evidence="4 5">DSM 15166</strain>
    </source>
</reference>